<dbReference type="Gene3D" id="3.30.950.10">
    <property type="entry name" value="Methyltransferase, Cobalt-precorrin-4 Transmethylase, Domain 2"/>
    <property type="match status" value="1"/>
</dbReference>
<dbReference type="AlphaFoldDB" id="A0A1V1PGK1"/>
<dbReference type="InterPro" id="IPR006364">
    <property type="entry name" value="CobI/CbiL/CobIJ_dom"/>
</dbReference>
<evidence type="ECO:0000256" key="4">
    <source>
        <dbReference type="ARBA" id="ARBA00022603"/>
    </source>
</evidence>
<dbReference type="InterPro" id="IPR035996">
    <property type="entry name" value="4pyrrol_Methylase_sf"/>
</dbReference>
<protein>
    <submittedName>
        <fullName evidence="9">Cobalt-precorrin-2 C(20)-methyltransferase</fullName>
    </submittedName>
</protein>
<dbReference type="GO" id="GO:0030788">
    <property type="term" value="F:precorrin-2 C20-methyltransferase activity"/>
    <property type="evidence" value="ECO:0007669"/>
    <property type="project" value="InterPro"/>
</dbReference>
<accession>A0A1V1PGK1</accession>
<comment type="caution">
    <text evidence="9">The sequence shown here is derived from an EMBL/GenBank/DDBJ whole genome shotgun (WGS) entry which is preliminary data.</text>
</comment>
<dbReference type="Proteomes" id="UP000189670">
    <property type="component" value="Unassembled WGS sequence"/>
</dbReference>
<keyword evidence="4 9" id="KW-0489">Methyltransferase</keyword>
<reference evidence="10" key="1">
    <citation type="submission" date="2012-11" db="EMBL/GenBank/DDBJ databases">
        <authorList>
            <person name="Lucero-Rivera Y.E."/>
            <person name="Tovar-Ramirez D."/>
        </authorList>
    </citation>
    <scope>NUCLEOTIDE SEQUENCE [LARGE SCALE GENOMIC DNA]</scope>
    <source>
        <strain evidence="10">Araruama</strain>
    </source>
</reference>
<sequence>MEKTNKGALYGIGVGPGDPDLIPIKSIKILKTVDLIFAASSTKNRESRAVSIARTYIPDHTEVRILPFPMTKDKNEKMAYWQKNTQDILSEIDSGKNAAFLTLGDPLTYATYGYVLKYMKELAPDTSLVTIPGITSFQAASSSVNIPLVEGEESLLLISGVEGGDSIRKLSNHVDNIVIMKAYKNVQDICDALNENDLIEGSIGIRNCGMDNEEIINDVRKLVDNPPGYWTLVISKKKSLSSFNKKRQ</sequence>
<dbReference type="EMBL" id="ATBP01000034">
    <property type="protein sequence ID" value="ETR73883.1"/>
    <property type="molecule type" value="Genomic_DNA"/>
</dbReference>
<evidence type="ECO:0000313" key="10">
    <source>
        <dbReference type="Proteomes" id="UP000189670"/>
    </source>
</evidence>
<gene>
    <name evidence="9" type="ORF">OMM_00634</name>
</gene>
<evidence type="ECO:0000256" key="1">
    <source>
        <dbReference type="ARBA" id="ARBA00004953"/>
    </source>
</evidence>
<evidence type="ECO:0000256" key="6">
    <source>
        <dbReference type="ARBA" id="ARBA00022691"/>
    </source>
</evidence>
<comment type="similarity">
    <text evidence="2 7">Belongs to the precorrin methyltransferase family.</text>
</comment>
<dbReference type="InterPro" id="IPR014776">
    <property type="entry name" value="4pyrrole_Mease_sub2"/>
</dbReference>
<dbReference type="GO" id="GO:0009236">
    <property type="term" value="P:cobalamin biosynthetic process"/>
    <property type="evidence" value="ECO:0007669"/>
    <property type="project" value="UniProtKB-UniRule"/>
</dbReference>
<dbReference type="Pfam" id="PF00590">
    <property type="entry name" value="TP_methylase"/>
    <property type="match status" value="1"/>
</dbReference>
<proteinExistence type="inferred from homology"/>
<dbReference type="UniPathway" id="UPA00148"/>
<evidence type="ECO:0000256" key="2">
    <source>
        <dbReference type="ARBA" id="ARBA00005879"/>
    </source>
</evidence>
<dbReference type="InterPro" id="IPR012382">
    <property type="entry name" value="CobI/CbiL"/>
</dbReference>
<evidence type="ECO:0000256" key="5">
    <source>
        <dbReference type="ARBA" id="ARBA00022679"/>
    </source>
</evidence>
<name>A0A1V1PGK1_9BACT</name>
<dbReference type="PIRSF" id="PIRSF036427">
    <property type="entry name" value="Precrrn-2_mtase"/>
    <property type="match status" value="1"/>
</dbReference>
<evidence type="ECO:0000313" key="9">
    <source>
        <dbReference type="EMBL" id="ETR73883.1"/>
    </source>
</evidence>
<keyword evidence="6" id="KW-0949">S-adenosyl-L-methionine</keyword>
<feature type="domain" description="Tetrapyrrole methylase" evidence="8">
    <location>
        <begin position="9"/>
        <end position="216"/>
    </location>
</feature>
<evidence type="ECO:0000259" key="8">
    <source>
        <dbReference type="Pfam" id="PF00590"/>
    </source>
</evidence>
<keyword evidence="3" id="KW-0169">Cobalamin biosynthesis</keyword>
<dbReference type="GO" id="GO:0032259">
    <property type="term" value="P:methylation"/>
    <property type="evidence" value="ECO:0007669"/>
    <property type="project" value="UniProtKB-KW"/>
</dbReference>
<evidence type="ECO:0000256" key="3">
    <source>
        <dbReference type="ARBA" id="ARBA00022573"/>
    </source>
</evidence>
<dbReference type="InterPro" id="IPR014777">
    <property type="entry name" value="4pyrrole_Mease_sub1"/>
</dbReference>
<dbReference type="PANTHER" id="PTHR43467:SF2">
    <property type="entry name" value="COBALT-PRECORRIN-2 C(20)-METHYLTRANSFERASE"/>
    <property type="match status" value="1"/>
</dbReference>
<evidence type="ECO:0000256" key="7">
    <source>
        <dbReference type="PIRNR" id="PIRNR036427"/>
    </source>
</evidence>
<dbReference type="SUPFAM" id="SSF53790">
    <property type="entry name" value="Tetrapyrrole methylase"/>
    <property type="match status" value="1"/>
</dbReference>
<dbReference type="Gene3D" id="3.40.1010.10">
    <property type="entry name" value="Cobalt-precorrin-4 Transmethylase, Domain 1"/>
    <property type="match status" value="1"/>
</dbReference>
<keyword evidence="5 9" id="KW-0808">Transferase</keyword>
<comment type="pathway">
    <text evidence="1">Cofactor biosynthesis; adenosylcobalamin biosynthesis.</text>
</comment>
<dbReference type="InterPro" id="IPR000878">
    <property type="entry name" value="4pyrrol_Mease"/>
</dbReference>
<dbReference type="CDD" id="cd11645">
    <property type="entry name" value="Precorrin_2_C20_MT"/>
    <property type="match status" value="1"/>
</dbReference>
<dbReference type="NCBIfam" id="TIGR01467">
    <property type="entry name" value="cobI_cbiL"/>
    <property type="match status" value="1"/>
</dbReference>
<dbReference type="PANTHER" id="PTHR43467">
    <property type="entry name" value="COBALT-PRECORRIN-2 C(20)-METHYLTRANSFERASE"/>
    <property type="match status" value="1"/>
</dbReference>
<organism evidence="9 10">
    <name type="scientific">Candidatus Magnetoglobus multicellularis str. Araruama</name>
    <dbReference type="NCBI Taxonomy" id="890399"/>
    <lineage>
        <taxon>Bacteria</taxon>
        <taxon>Pseudomonadati</taxon>
        <taxon>Thermodesulfobacteriota</taxon>
        <taxon>Desulfobacteria</taxon>
        <taxon>Desulfobacterales</taxon>
        <taxon>Desulfobacteraceae</taxon>
        <taxon>Candidatus Magnetoglobus</taxon>
    </lineage>
</organism>